<name>A0AC35EU97_9BILA</name>
<reference evidence="2" key="1">
    <citation type="submission" date="2022-11" db="UniProtKB">
        <authorList>
            <consortium name="WormBaseParasite"/>
        </authorList>
    </citation>
    <scope>IDENTIFICATION</scope>
</reference>
<evidence type="ECO:0000313" key="2">
    <source>
        <dbReference type="WBParaSite" id="PS1159_v2.g10793.t1"/>
    </source>
</evidence>
<sequence>MGNSENDGRRSTTSPSSSISQFKNDDDNENDDEVNDHSSEDNNNITLSTAQQILQNSFNGTFPRLPSGGYPNTSFFSQPFLNQSYVQSLAAMTAAMNAAVYAKQQQHQQNDLSPSIFDPATISVNSFSSMIGSDGIKSESPSDGNSTLACAV</sequence>
<accession>A0AC35EU97</accession>
<proteinExistence type="predicted"/>
<evidence type="ECO:0000313" key="1">
    <source>
        <dbReference type="Proteomes" id="UP000887580"/>
    </source>
</evidence>
<dbReference type="Proteomes" id="UP000887580">
    <property type="component" value="Unplaced"/>
</dbReference>
<protein>
    <submittedName>
        <fullName evidence="2">Uncharacterized protein</fullName>
    </submittedName>
</protein>
<organism evidence="1 2">
    <name type="scientific">Panagrolaimus sp. PS1159</name>
    <dbReference type="NCBI Taxonomy" id="55785"/>
    <lineage>
        <taxon>Eukaryota</taxon>
        <taxon>Metazoa</taxon>
        <taxon>Ecdysozoa</taxon>
        <taxon>Nematoda</taxon>
        <taxon>Chromadorea</taxon>
        <taxon>Rhabditida</taxon>
        <taxon>Tylenchina</taxon>
        <taxon>Panagrolaimomorpha</taxon>
        <taxon>Panagrolaimoidea</taxon>
        <taxon>Panagrolaimidae</taxon>
        <taxon>Panagrolaimus</taxon>
    </lineage>
</organism>
<dbReference type="WBParaSite" id="PS1159_v2.g10793.t1">
    <property type="protein sequence ID" value="PS1159_v2.g10793.t1"/>
    <property type="gene ID" value="PS1159_v2.g10793"/>
</dbReference>